<dbReference type="AlphaFoldDB" id="A0A0R2FWW5"/>
<name>A0A0R2FWW5_9LACO</name>
<keyword evidence="3" id="KW-0808">Transferase</keyword>
<keyword evidence="4" id="KW-1185">Reference proteome</keyword>
<accession>A0A0R2FWW5</accession>
<dbReference type="Proteomes" id="UP000051645">
    <property type="component" value="Unassembled WGS sequence"/>
</dbReference>
<reference evidence="4 5" key="1">
    <citation type="journal article" date="2015" name="Genome Announc.">
        <title>Expanding the biotechnology potential of lactobacilli through comparative genomics of 213 strains and associated genera.</title>
        <authorList>
            <person name="Sun Z."/>
            <person name="Harris H.M."/>
            <person name="McCann A."/>
            <person name="Guo C."/>
            <person name="Argimon S."/>
            <person name="Zhang W."/>
            <person name="Yang X."/>
            <person name="Jeffery I.B."/>
            <person name="Cooney J.C."/>
            <person name="Kagawa T.F."/>
            <person name="Liu W."/>
            <person name="Song Y."/>
            <person name="Salvetti E."/>
            <person name="Wrobel A."/>
            <person name="Rasinkangas P."/>
            <person name="Parkhill J."/>
            <person name="Rea M.C."/>
            <person name="O'Sullivan O."/>
            <person name="Ritari J."/>
            <person name="Douillard F.P."/>
            <person name="Paul Ross R."/>
            <person name="Yang R."/>
            <person name="Briner A.E."/>
            <person name="Felis G.E."/>
            <person name="de Vos W.M."/>
            <person name="Barrangou R."/>
            <person name="Klaenhammer T.R."/>
            <person name="Caufield P.W."/>
            <person name="Cui Y."/>
            <person name="Zhang H."/>
            <person name="O'Toole P.W."/>
        </authorList>
    </citation>
    <scope>NUCLEOTIDE SEQUENCE [LARGE SCALE GENOMIC DNA]</scope>
    <source>
        <strain evidence="2 5">ATCC BAA-66</strain>
        <strain evidence="3 4">DSM 13344</strain>
    </source>
</reference>
<evidence type="ECO:0000259" key="1">
    <source>
        <dbReference type="PROSITE" id="PS51186"/>
    </source>
</evidence>
<dbReference type="InterPro" id="IPR016181">
    <property type="entry name" value="Acyl_CoA_acyltransferase"/>
</dbReference>
<sequence>MASIYCRQATPADLPAQMKIIKAAKALLKADGSPQWQDGHPDEAKIAHDDAAGWGYVLIVAGEIAGTATLLQTADPNYAQIDGAWHTDGPYATIHSIAIAGNHHGQHLSDFFFAMLISEAYRLGFREMRIDTHALNKRMQHIIKKAGFTECGVVAMNGNPNDTRLAYDLSL</sequence>
<feature type="domain" description="N-acetyltransferase" evidence="1">
    <location>
        <begin position="4"/>
        <end position="170"/>
    </location>
</feature>
<proteinExistence type="predicted"/>
<dbReference type="EMBL" id="JQAT01000002">
    <property type="protein sequence ID" value="KRN28741.1"/>
    <property type="molecule type" value="Genomic_DNA"/>
</dbReference>
<dbReference type="EMBL" id="JQAZ01000002">
    <property type="protein sequence ID" value="KRN32849.1"/>
    <property type="molecule type" value="Genomic_DNA"/>
</dbReference>
<gene>
    <name evidence="2" type="ORF">IV38_GL000946</name>
    <name evidence="3" type="ORF">IV40_GL000907</name>
</gene>
<dbReference type="PATRIC" id="fig|81857.3.peg.951"/>
<evidence type="ECO:0000313" key="4">
    <source>
        <dbReference type="Proteomes" id="UP000051645"/>
    </source>
</evidence>
<evidence type="ECO:0000313" key="3">
    <source>
        <dbReference type="EMBL" id="KRN32849.1"/>
    </source>
</evidence>
<dbReference type="Proteomes" id="UP000051751">
    <property type="component" value="Unassembled WGS sequence"/>
</dbReference>
<organism evidence="3 4">
    <name type="scientific">Lactobacillus selangorensis</name>
    <dbReference type="NCBI Taxonomy" id="81857"/>
    <lineage>
        <taxon>Bacteria</taxon>
        <taxon>Bacillati</taxon>
        <taxon>Bacillota</taxon>
        <taxon>Bacilli</taxon>
        <taxon>Lactobacillales</taxon>
        <taxon>Lactobacillaceae</taxon>
        <taxon>Lactobacillus</taxon>
    </lineage>
</organism>
<dbReference type="RefSeq" id="WP_057769088.1">
    <property type="nucleotide sequence ID" value="NZ_JQAT01000002.1"/>
</dbReference>
<dbReference type="Gene3D" id="3.40.630.30">
    <property type="match status" value="1"/>
</dbReference>
<evidence type="ECO:0000313" key="5">
    <source>
        <dbReference type="Proteomes" id="UP000051751"/>
    </source>
</evidence>
<dbReference type="PROSITE" id="PS51186">
    <property type="entry name" value="GNAT"/>
    <property type="match status" value="1"/>
</dbReference>
<dbReference type="Pfam" id="PF00583">
    <property type="entry name" value="Acetyltransf_1"/>
    <property type="match status" value="1"/>
</dbReference>
<dbReference type="GO" id="GO:0016747">
    <property type="term" value="F:acyltransferase activity, transferring groups other than amino-acyl groups"/>
    <property type="evidence" value="ECO:0007669"/>
    <property type="project" value="InterPro"/>
</dbReference>
<dbReference type="InterPro" id="IPR000182">
    <property type="entry name" value="GNAT_dom"/>
</dbReference>
<dbReference type="OrthoDB" id="9796381at2"/>
<evidence type="ECO:0000313" key="2">
    <source>
        <dbReference type="EMBL" id="KRN28741.1"/>
    </source>
</evidence>
<comment type="caution">
    <text evidence="3">The sequence shown here is derived from an EMBL/GenBank/DDBJ whole genome shotgun (WGS) entry which is preliminary data.</text>
</comment>
<dbReference type="SUPFAM" id="SSF55729">
    <property type="entry name" value="Acyl-CoA N-acyltransferases (Nat)"/>
    <property type="match status" value="1"/>
</dbReference>
<protein>
    <submittedName>
        <fullName evidence="3">Acetyltransferase</fullName>
    </submittedName>
</protein>
<dbReference type="STRING" id="81857.IV38_GL000946"/>